<feature type="coiled-coil region" evidence="1">
    <location>
        <begin position="27"/>
        <end position="79"/>
    </location>
</feature>
<name>A0AAV1EBF9_OLDCO</name>
<feature type="coiled-coil region" evidence="1">
    <location>
        <begin position="170"/>
        <end position="232"/>
    </location>
</feature>
<dbReference type="PANTHER" id="PTHR35992">
    <property type="entry name" value="CYTOMATRIX PROTEIN-LIKE PROTEIN"/>
    <property type="match status" value="1"/>
</dbReference>
<protein>
    <submittedName>
        <fullName evidence="3">OLC1v1018230C1</fullName>
    </submittedName>
</protein>
<feature type="region of interest" description="Disordered" evidence="2">
    <location>
        <begin position="281"/>
        <end position="328"/>
    </location>
</feature>
<evidence type="ECO:0000256" key="2">
    <source>
        <dbReference type="SAM" id="MobiDB-lite"/>
    </source>
</evidence>
<organism evidence="3 4">
    <name type="scientific">Oldenlandia corymbosa var. corymbosa</name>
    <dbReference type="NCBI Taxonomy" id="529605"/>
    <lineage>
        <taxon>Eukaryota</taxon>
        <taxon>Viridiplantae</taxon>
        <taxon>Streptophyta</taxon>
        <taxon>Embryophyta</taxon>
        <taxon>Tracheophyta</taxon>
        <taxon>Spermatophyta</taxon>
        <taxon>Magnoliopsida</taxon>
        <taxon>eudicotyledons</taxon>
        <taxon>Gunneridae</taxon>
        <taxon>Pentapetalae</taxon>
        <taxon>asterids</taxon>
        <taxon>lamiids</taxon>
        <taxon>Gentianales</taxon>
        <taxon>Rubiaceae</taxon>
        <taxon>Rubioideae</taxon>
        <taxon>Spermacoceae</taxon>
        <taxon>Hedyotis-Oldenlandia complex</taxon>
        <taxon>Oldenlandia</taxon>
    </lineage>
</organism>
<dbReference type="Proteomes" id="UP001161247">
    <property type="component" value="Chromosome 8"/>
</dbReference>
<sequence>MAKSKGDIASSDRAKWNKIFNSLVHLLQKQQIQLQCLVKERKFLEDRIKLQHERWVFDVNLLQDQISEMKREFTSQEMEHVVEDTKADFIIGLKMRDALVYKQKFENLDSELADFREWFEYLSDKCSGEKDPSDVNEKGGEDRLALVKSAEIDALLAEKNFVWNQYRQMESNLNRQLNERRTEIESANEKIQTLLASMDKLQSSESRKDNVIEMLKSDVAKLKSELVKKDEDASRLGKELESLKKSMNMTPLLRHCSSQSTTTRSKGKDVRTMIVKKELESSCGLQKGSRSSKRKKANSDDTDTPRLFNSSFKVPKLKGSSSSVIHIH</sequence>
<reference evidence="3" key="1">
    <citation type="submission" date="2023-03" db="EMBL/GenBank/DDBJ databases">
        <authorList>
            <person name="Julca I."/>
        </authorList>
    </citation>
    <scope>NUCLEOTIDE SEQUENCE</scope>
</reference>
<dbReference type="AlphaFoldDB" id="A0AAV1EBF9"/>
<evidence type="ECO:0000313" key="4">
    <source>
        <dbReference type="Proteomes" id="UP001161247"/>
    </source>
</evidence>
<keyword evidence="1" id="KW-0175">Coiled coil</keyword>
<keyword evidence="4" id="KW-1185">Reference proteome</keyword>
<feature type="compositionally biased region" description="Polar residues" evidence="2">
    <location>
        <begin position="319"/>
        <end position="328"/>
    </location>
</feature>
<gene>
    <name evidence="3" type="ORF">OLC1_LOCUS23092</name>
</gene>
<dbReference type="PANTHER" id="PTHR35992:SF1">
    <property type="entry name" value="CYTOMATRIX PROTEIN-LIKE PROTEIN"/>
    <property type="match status" value="1"/>
</dbReference>
<evidence type="ECO:0000313" key="3">
    <source>
        <dbReference type="EMBL" id="CAI9116933.1"/>
    </source>
</evidence>
<proteinExistence type="predicted"/>
<evidence type="ECO:0000256" key="1">
    <source>
        <dbReference type="SAM" id="Coils"/>
    </source>
</evidence>
<accession>A0AAV1EBF9</accession>
<dbReference type="EMBL" id="OX459125">
    <property type="protein sequence ID" value="CAI9116933.1"/>
    <property type="molecule type" value="Genomic_DNA"/>
</dbReference>